<dbReference type="Proteomes" id="UP000053989">
    <property type="component" value="Unassembled WGS sequence"/>
</dbReference>
<sequence length="115" mass="13317">EKIREVQKILLVHQEIVPKLLTWPLPKSPAYLGHIQNMLLKLHASSLTARITMIFVSSFSQTPLKKLLNKGGHDASLLHLEITLIRHWRVQFLNMTVTQSSSKQLWLIRPYLLCQ</sequence>
<protein>
    <submittedName>
        <fullName evidence="1">Uncharacterized protein</fullName>
    </submittedName>
</protein>
<organism evidence="1 2">
    <name type="scientific">Scleroderma citrinum Foug A</name>
    <dbReference type="NCBI Taxonomy" id="1036808"/>
    <lineage>
        <taxon>Eukaryota</taxon>
        <taxon>Fungi</taxon>
        <taxon>Dikarya</taxon>
        <taxon>Basidiomycota</taxon>
        <taxon>Agaricomycotina</taxon>
        <taxon>Agaricomycetes</taxon>
        <taxon>Agaricomycetidae</taxon>
        <taxon>Boletales</taxon>
        <taxon>Sclerodermatineae</taxon>
        <taxon>Sclerodermataceae</taxon>
        <taxon>Scleroderma</taxon>
    </lineage>
</organism>
<dbReference type="HOGENOM" id="CLU_2114813_0_0_1"/>
<accession>A0A0C3DJS7</accession>
<reference evidence="1 2" key="1">
    <citation type="submission" date="2014-04" db="EMBL/GenBank/DDBJ databases">
        <authorList>
            <consortium name="DOE Joint Genome Institute"/>
            <person name="Kuo A."/>
            <person name="Kohler A."/>
            <person name="Nagy L.G."/>
            <person name="Floudas D."/>
            <person name="Copeland A."/>
            <person name="Barry K.W."/>
            <person name="Cichocki N."/>
            <person name="Veneault-Fourrey C."/>
            <person name="LaButti K."/>
            <person name="Lindquist E.A."/>
            <person name="Lipzen A."/>
            <person name="Lundell T."/>
            <person name="Morin E."/>
            <person name="Murat C."/>
            <person name="Sun H."/>
            <person name="Tunlid A."/>
            <person name="Henrissat B."/>
            <person name="Grigoriev I.V."/>
            <person name="Hibbett D.S."/>
            <person name="Martin F."/>
            <person name="Nordberg H.P."/>
            <person name="Cantor M.N."/>
            <person name="Hua S.X."/>
        </authorList>
    </citation>
    <scope>NUCLEOTIDE SEQUENCE [LARGE SCALE GENOMIC DNA]</scope>
    <source>
        <strain evidence="1 2">Foug A</strain>
    </source>
</reference>
<gene>
    <name evidence="1" type="ORF">SCLCIDRAFT_1182630</name>
</gene>
<dbReference type="AlphaFoldDB" id="A0A0C3DJS7"/>
<reference evidence="2" key="2">
    <citation type="submission" date="2015-01" db="EMBL/GenBank/DDBJ databases">
        <title>Evolutionary Origins and Diversification of the Mycorrhizal Mutualists.</title>
        <authorList>
            <consortium name="DOE Joint Genome Institute"/>
            <consortium name="Mycorrhizal Genomics Consortium"/>
            <person name="Kohler A."/>
            <person name="Kuo A."/>
            <person name="Nagy L.G."/>
            <person name="Floudas D."/>
            <person name="Copeland A."/>
            <person name="Barry K.W."/>
            <person name="Cichocki N."/>
            <person name="Veneault-Fourrey C."/>
            <person name="LaButti K."/>
            <person name="Lindquist E.A."/>
            <person name="Lipzen A."/>
            <person name="Lundell T."/>
            <person name="Morin E."/>
            <person name="Murat C."/>
            <person name="Riley R."/>
            <person name="Ohm R."/>
            <person name="Sun H."/>
            <person name="Tunlid A."/>
            <person name="Henrissat B."/>
            <person name="Grigoriev I.V."/>
            <person name="Hibbett D.S."/>
            <person name="Martin F."/>
        </authorList>
    </citation>
    <scope>NUCLEOTIDE SEQUENCE [LARGE SCALE GENOMIC DNA]</scope>
    <source>
        <strain evidence="2">Foug A</strain>
    </source>
</reference>
<dbReference type="EMBL" id="KN822057">
    <property type="protein sequence ID" value="KIM60960.1"/>
    <property type="molecule type" value="Genomic_DNA"/>
</dbReference>
<name>A0A0C3DJS7_9AGAM</name>
<keyword evidence="2" id="KW-1185">Reference proteome</keyword>
<evidence type="ECO:0000313" key="2">
    <source>
        <dbReference type="Proteomes" id="UP000053989"/>
    </source>
</evidence>
<proteinExistence type="predicted"/>
<feature type="non-terminal residue" evidence="1">
    <location>
        <position position="1"/>
    </location>
</feature>
<dbReference type="InParanoid" id="A0A0C3DJS7"/>
<evidence type="ECO:0000313" key="1">
    <source>
        <dbReference type="EMBL" id="KIM60960.1"/>
    </source>
</evidence>